<keyword evidence="2" id="KW-0732">Signal</keyword>
<evidence type="ECO:0000313" key="3">
    <source>
        <dbReference type="EMBL" id="TFW15781.1"/>
    </source>
</evidence>
<feature type="compositionally biased region" description="Pro residues" evidence="1">
    <location>
        <begin position="219"/>
        <end position="231"/>
    </location>
</feature>
<comment type="caution">
    <text evidence="3">The sequence shown here is derived from an EMBL/GenBank/DDBJ whole genome shotgun (WGS) entry which is preliminary data.</text>
</comment>
<evidence type="ECO:0000256" key="2">
    <source>
        <dbReference type="SAM" id="SignalP"/>
    </source>
</evidence>
<feature type="compositionally biased region" description="Low complexity" evidence="1">
    <location>
        <begin position="232"/>
        <end position="241"/>
    </location>
</feature>
<organism evidence="3 4">
    <name type="scientific">Duganella callida</name>
    <dbReference type="NCBI Taxonomy" id="2561932"/>
    <lineage>
        <taxon>Bacteria</taxon>
        <taxon>Pseudomonadati</taxon>
        <taxon>Pseudomonadota</taxon>
        <taxon>Betaproteobacteria</taxon>
        <taxon>Burkholderiales</taxon>
        <taxon>Oxalobacteraceae</taxon>
        <taxon>Telluria group</taxon>
        <taxon>Duganella</taxon>
    </lineage>
</organism>
<reference evidence="3 4" key="1">
    <citation type="submission" date="2019-03" db="EMBL/GenBank/DDBJ databases">
        <title>Draft Genome Sequence of Duganella callidus sp. nov., a Novel Duganella Species Isolated from Cultivated Soil.</title>
        <authorList>
            <person name="Raths R."/>
            <person name="Peta V."/>
            <person name="Bucking H."/>
        </authorList>
    </citation>
    <scope>NUCLEOTIDE SEQUENCE [LARGE SCALE GENOMIC DNA]</scope>
    <source>
        <strain evidence="3 4">DN04</strain>
    </source>
</reference>
<proteinExistence type="predicted"/>
<dbReference type="Proteomes" id="UP000297729">
    <property type="component" value="Unassembled WGS sequence"/>
</dbReference>
<dbReference type="EMBL" id="SPVG01000248">
    <property type="protein sequence ID" value="TFW15781.1"/>
    <property type="molecule type" value="Genomic_DNA"/>
</dbReference>
<accession>A0A4Y9S6X4</accession>
<feature type="compositionally biased region" description="Pro residues" evidence="1">
    <location>
        <begin position="242"/>
        <end position="253"/>
    </location>
</feature>
<protein>
    <submittedName>
        <fullName evidence="3">DUF3106 domain-containing protein</fullName>
    </submittedName>
</protein>
<feature type="chain" id="PRO_5021284739" evidence="2">
    <location>
        <begin position="24"/>
        <end position="253"/>
    </location>
</feature>
<sequence length="253" mass="26863">MALSSRAKWGTGAAVLAVAVAGAAWVGSRPDAPDLVKAPVAAVSGNAKAQDKTRWKDLTPIQQKALEPLAGEWDQMEPVRKQKWLGIAQRWARMKPDEQARVQERMREWVRMTPEQRSQVRKNFTRAQKLDPTQKSVSWENYQQLSDEQKKQLAAKAATKKQVANLPTAAQSRMHTVAPIKPAVPPATPGVATPVVPPVVPATDVNAALPNASNVTPVPTGPGAPVPPAPVAAPATAAPASSAPPQPAPADVK</sequence>
<feature type="signal peptide" evidence="2">
    <location>
        <begin position="1"/>
        <end position="23"/>
    </location>
</feature>
<keyword evidence="4" id="KW-1185">Reference proteome</keyword>
<name>A0A4Y9S6X4_9BURK</name>
<evidence type="ECO:0000256" key="1">
    <source>
        <dbReference type="SAM" id="MobiDB-lite"/>
    </source>
</evidence>
<dbReference type="OrthoDB" id="9796567at2"/>
<feature type="region of interest" description="Disordered" evidence="1">
    <location>
        <begin position="209"/>
        <end position="253"/>
    </location>
</feature>
<evidence type="ECO:0000313" key="4">
    <source>
        <dbReference type="Proteomes" id="UP000297729"/>
    </source>
</evidence>
<gene>
    <name evidence="3" type="ORF">E4L98_25410</name>
</gene>
<dbReference type="AlphaFoldDB" id="A0A4Y9S6X4"/>
<dbReference type="InterPro" id="IPR021455">
    <property type="entry name" value="DUF3106"/>
</dbReference>
<dbReference type="Pfam" id="PF11304">
    <property type="entry name" value="DUF3106"/>
    <property type="match status" value="1"/>
</dbReference>